<evidence type="ECO:0000256" key="1">
    <source>
        <dbReference type="SAM" id="MobiDB-lite"/>
    </source>
</evidence>
<feature type="transmembrane region" description="Helical" evidence="2">
    <location>
        <begin position="61"/>
        <end position="84"/>
    </location>
</feature>
<dbReference type="AlphaFoldDB" id="A0ABD0TY78"/>
<evidence type="ECO:0000256" key="2">
    <source>
        <dbReference type="SAM" id="Phobius"/>
    </source>
</evidence>
<evidence type="ECO:0000313" key="4">
    <source>
        <dbReference type="Proteomes" id="UP001552299"/>
    </source>
</evidence>
<keyword evidence="2" id="KW-0472">Membrane</keyword>
<keyword evidence="2" id="KW-1133">Transmembrane helix</keyword>
<comment type="caution">
    <text evidence="3">The sequence shown here is derived from an EMBL/GenBank/DDBJ whole genome shotgun (WGS) entry which is preliminary data.</text>
</comment>
<protein>
    <submittedName>
        <fullName evidence="3">Uncharacterized protein</fullName>
    </submittedName>
</protein>
<feature type="region of interest" description="Disordered" evidence="1">
    <location>
        <begin position="181"/>
        <end position="200"/>
    </location>
</feature>
<dbReference type="EMBL" id="JANQDX010000019">
    <property type="protein sequence ID" value="KAL0904686.1"/>
    <property type="molecule type" value="Genomic_DNA"/>
</dbReference>
<organism evidence="3 4">
    <name type="scientific">Dendrobium thyrsiflorum</name>
    <name type="common">Pinecone-like raceme dendrobium</name>
    <name type="synonym">Orchid</name>
    <dbReference type="NCBI Taxonomy" id="117978"/>
    <lineage>
        <taxon>Eukaryota</taxon>
        <taxon>Viridiplantae</taxon>
        <taxon>Streptophyta</taxon>
        <taxon>Embryophyta</taxon>
        <taxon>Tracheophyta</taxon>
        <taxon>Spermatophyta</taxon>
        <taxon>Magnoliopsida</taxon>
        <taxon>Liliopsida</taxon>
        <taxon>Asparagales</taxon>
        <taxon>Orchidaceae</taxon>
        <taxon>Epidendroideae</taxon>
        <taxon>Malaxideae</taxon>
        <taxon>Dendrobiinae</taxon>
        <taxon>Dendrobium</taxon>
    </lineage>
</organism>
<proteinExistence type="predicted"/>
<gene>
    <name evidence="3" type="ORF">M5K25_026820</name>
</gene>
<keyword evidence="4" id="KW-1185">Reference proteome</keyword>
<name>A0ABD0TY78_DENTH</name>
<dbReference type="Proteomes" id="UP001552299">
    <property type="component" value="Unassembled WGS sequence"/>
</dbReference>
<accession>A0ABD0TY78</accession>
<reference evidence="3 4" key="1">
    <citation type="journal article" date="2024" name="Plant Biotechnol. J.">
        <title>Dendrobium thyrsiflorum genome and its molecular insights into genes involved in important horticultural traits.</title>
        <authorList>
            <person name="Chen B."/>
            <person name="Wang J.Y."/>
            <person name="Zheng P.J."/>
            <person name="Li K.L."/>
            <person name="Liang Y.M."/>
            <person name="Chen X.F."/>
            <person name="Zhang C."/>
            <person name="Zhao X."/>
            <person name="He X."/>
            <person name="Zhang G.Q."/>
            <person name="Liu Z.J."/>
            <person name="Xu Q."/>
        </authorList>
    </citation>
    <scope>NUCLEOTIDE SEQUENCE [LARGE SCALE GENOMIC DNA]</scope>
    <source>
        <strain evidence="3">GZMU011</strain>
    </source>
</reference>
<sequence>MRLNTSGGGRNSTADVLDLREFSVEVLILKGEGQNFIAEVLILKGFSIELNCGCLVVVQWAVWWLISGLFCCFSVGCLAVLWVVGLLPSPLLLAIVGDPANDHGFVYNTKGQVDILQSPFFDFSPDVDHSVKEYVDRIIFQLAATIDVQLSSVQWLVDGNTKKSTNVMNLPIPTSSSGDEIFQVEESDVGKGESKQFTKS</sequence>
<feature type="compositionally biased region" description="Basic and acidic residues" evidence="1">
    <location>
        <begin position="188"/>
        <end position="200"/>
    </location>
</feature>
<evidence type="ECO:0000313" key="3">
    <source>
        <dbReference type="EMBL" id="KAL0904686.1"/>
    </source>
</evidence>
<keyword evidence="2" id="KW-0812">Transmembrane</keyword>